<dbReference type="AlphaFoldDB" id="A0A8H7ZR26"/>
<comment type="caution">
    <text evidence="2">The sequence shown here is derived from an EMBL/GenBank/DDBJ whole genome shotgun (WGS) entry which is preliminary data.</text>
</comment>
<dbReference type="EMBL" id="JAEFCI010009382">
    <property type="protein sequence ID" value="KAG5457842.1"/>
    <property type="molecule type" value="Genomic_DNA"/>
</dbReference>
<evidence type="ECO:0000313" key="3">
    <source>
        <dbReference type="Proteomes" id="UP000673691"/>
    </source>
</evidence>
<sequence>GAILLVDPRVRGPSCPRSRRRRFRPSTASRLLPCALLPPPVALLPFALRPPSPAACLPWRRSTGGLRAVLQHILAEAQAVAARRRGGISGWDGCLATMAMVVVVVVIVFKGKNDGKPLQSL</sequence>
<dbReference type="Proteomes" id="UP000673691">
    <property type="component" value="Unassembled WGS sequence"/>
</dbReference>
<evidence type="ECO:0000313" key="2">
    <source>
        <dbReference type="EMBL" id="KAG5457842.1"/>
    </source>
</evidence>
<protein>
    <submittedName>
        <fullName evidence="2">Uncharacterized protein</fullName>
    </submittedName>
</protein>
<feature type="transmembrane region" description="Helical" evidence="1">
    <location>
        <begin position="88"/>
        <end position="109"/>
    </location>
</feature>
<name>A0A8H7ZR26_9FUNG</name>
<keyword evidence="3" id="KW-1185">Reference proteome</keyword>
<organism evidence="2 3">
    <name type="scientific">Olpidium bornovanus</name>
    <dbReference type="NCBI Taxonomy" id="278681"/>
    <lineage>
        <taxon>Eukaryota</taxon>
        <taxon>Fungi</taxon>
        <taxon>Fungi incertae sedis</taxon>
        <taxon>Olpidiomycota</taxon>
        <taxon>Olpidiomycotina</taxon>
        <taxon>Olpidiomycetes</taxon>
        <taxon>Olpidiales</taxon>
        <taxon>Olpidiaceae</taxon>
        <taxon>Olpidium</taxon>
    </lineage>
</organism>
<proteinExistence type="predicted"/>
<evidence type="ECO:0000256" key="1">
    <source>
        <dbReference type="SAM" id="Phobius"/>
    </source>
</evidence>
<reference evidence="2 3" key="1">
    <citation type="journal article" name="Sci. Rep.">
        <title>Genome-scale phylogenetic analyses confirm Olpidium as the closest living zoosporic fungus to the non-flagellated, terrestrial fungi.</title>
        <authorList>
            <person name="Chang Y."/>
            <person name="Rochon D."/>
            <person name="Sekimoto S."/>
            <person name="Wang Y."/>
            <person name="Chovatia M."/>
            <person name="Sandor L."/>
            <person name="Salamov A."/>
            <person name="Grigoriev I.V."/>
            <person name="Stajich J.E."/>
            <person name="Spatafora J.W."/>
        </authorList>
    </citation>
    <scope>NUCLEOTIDE SEQUENCE [LARGE SCALE GENOMIC DNA]</scope>
    <source>
        <strain evidence="2">S191</strain>
    </source>
</reference>
<keyword evidence="1" id="KW-1133">Transmembrane helix</keyword>
<accession>A0A8H7ZR26</accession>
<keyword evidence="1" id="KW-0812">Transmembrane</keyword>
<gene>
    <name evidence="2" type="ORF">BJ554DRAFT_2046</name>
</gene>
<keyword evidence="1" id="KW-0472">Membrane</keyword>
<feature type="non-terminal residue" evidence="2">
    <location>
        <position position="1"/>
    </location>
</feature>